<protein>
    <recommendedName>
        <fullName evidence="2">Arabidopsis retrotransposon Orf1 C-terminal domain-containing protein</fullName>
    </recommendedName>
</protein>
<feature type="compositionally biased region" description="Low complexity" evidence="1">
    <location>
        <begin position="359"/>
        <end position="381"/>
    </location>
</feature>
<dbReference type="AlphaFoldDB" id="A0A9K3H9Y0"/>
<feature type="compositionally biased region" description="Pro residues" evidence="1">
    <location>
        <begin position="395"/>
        <end position="405"/>
    </location>
</feature>
<keyword evidence="4" id="KW-1185">Reference proteome</keyword>
<evidence type="ECO:0000313" key="3">
    <source>
        <dbReference type="EMBL" id="KAF5770604.1"/>
    </source>
</evidence>
<feature type="domain" description="Arabidopsis retrotransposon Orf1 C-terminal" evidence="2">
    <location>
        <begin position="86"/>
        <end position="221"/>
    </location>
</feature>
<dbReference type="EMBL" id="MNCJ02000329">
    <property type="protein sequence ID" value="KAF5770604.1"/>
    <property type="molecule type" value="Genomic_DNA"/>
</dbReference>
<dbReference type="Pfam" id="PF03078">
    <property type="entry name" value="ATHILA"/>
    <property type="match status" value="1"/>
</dbReference>
<sequence length="464" mass="52308">MDLSDEEIEHIDEGVEGGEEEPECPYLQFPVGSRARGRCARLRTIPIGEHVGIDWELLATVGEIERAREIVGLDTPWSRLFQLAMEDSYPELTYEFCSTFTYAPHPADYVEDPLFPVHEVTFRLAGQQFEMSVREFAVHTGLYTEPELDTDLYTQAVTMMDRQTLISFWRAISRVPFGKSWQKATTIVDPLYRYLHQVIASTIVPRGSSKEKVNLSDLFFLYCLLRRQPCDLAASLAEYFATAYHRQLRGFLHTGSFITAIARSLGIVPELDPLLSDPVPSSRLGRASVSAMQITRTFDVGLRFRGADGLIFQPEELPEVIPVVIEARPGILAPPDVQQAARRAQRRALGIDEPEDQPEGQAQAQAQAQAQPQPQPQAQDDPAQEDRVEEVHVPPVEPAPEPPQYPQHVYADLPPVAREVARDFDRRLRRQGALIEWMVETLVELRELAALPPRPLPPSPPHED</sequence>
<evidence type="ECO:0000256" key="1">
    <source>
        <dbReference type="SAM" id="MobiDB-lite"/>
    </source>
</evidence>
<reference evidence="3" key="1">
    <citation type="journal article" date="2017" name="Nature">
        <title>The sunflower genome provides insights into oil metabolism, flowering and Asterid evolution.</title>
        <authorList>
            <person name="Badouin H."/>
            <person name="Gouzy J."/>
            <person name="Grassa C.J."/>
            <person name="Murat F."/>
            <person name="Staton S.E."/>
            <person name="Cottret L."/>
            <person name="Lelandais-Briere C."/>
            <person name="Owens G.L."/>
            <person name="Carrere S."/>
            <person name="Mayjonade B."/>
            <person name="Legrand L."/>
            <person name="Gill N."/>
            <person name="Kane N.C."/>
            <person name="Bowers J.E."/>
            <person name="Hubner S."/>
            <person name="Bellec A."/>
            <person name="Berard A."/>
            <person name="Berges H."/>
            <person name="Blanchet N."/>
            <person name="Boniface M.C."/>
            <person name="Brunel D."/>
            <person name="Catrice O."/>
            <person name="Chaidir N."/>
            <person name="Claudel C."/>
            <person name="Donnadieu C."/>
            <person name="Faraut T."/>
            <person name="Fievet G."/>
            <person name="Helmstetter N."/>
            <person name="King M."/>
            <person name="Knapp S.J."/>
            <person name="Lai Z."/>
            <person name="Le Paslier M.C."/>
            <person name="Lippi Y."/>
            <person name="Lorenzon L."/>
            <person name="Mandel J.R."/>
            <person name="Marage G."/>
            <person name="Marchand G."/>
            <person name="Marquand E."/>
            <person name="Bret-Mestries E."/>
            <person name="Morien E."/>
            <person name="Nambeesan S."/>
            <person name="Nguyen T."/>
            <person name="Pegot-Espagnet P."/>
            <person name="Pouilly N."/>
            <person name="Raftis F."/>
            <person name="Sallet E."/>
            <person name="Schiex T."/>
            <person name="Thomas J."/>
            <person name="Vandecasteele C."/>
            <person name="Vares D."/>
            <person name="Vear F."/>
            <person name="Vautrin S."/>
            <person name="Crespi M."/>
            <person name="Mangin B."/>
            <person name="Burke J.M."/>
            <person name="Salse J."/>
            <person name="Munos S."/>
            <person name="Vincourt P."/>
            <person name="Rieseberg L.H."/>
            <person name="Langlade N.B."/>
        </authorList>
    </citation>
    <scope>NUCLEOTIDE SEQUENCE</scope>
    <source>
        <tissue evidence="3">Leaves</tissue>
    </source>
</reference>
<dbReference type="Gramene" id="mRNA:HanXRQr2_Chr14g0661251">
    <property type="protein sequence ID" value="CDS:HanXRQr2_Chr14g0661251.1"/>
    <property type="gene ID" value="HanXRQr2_Chr14g0661251"/>
</dbReference>
<feature type="region of interest" description="Disordered" evidence="1">
    <location>
        <begin position="354"/>
        <end position="408"/>
    </location>
</feature>
<name>A0A9K3H9Y0_HELAN</name>
<organism evidence="3 4">
    <name type="scientific">Helianthus annuus</name>
    <name type="common">Common sunflower</name>
    <dbReference type="NCBI Taxonomy" id="4232"/>
    <lineage>
        <taxon>Eukaryota</taxon>
        <taxon>Viridiplantae</taxon>
        <taxon>Streptophyta</taxon>
        <taxon>Embryophyta</taxon>
        <taxon>Tracheophyta</taxon>
        <taxon>Spermatophyta</taxon>
        <taxon>Magnoliopsida</taxon>
        <taxon>eudicotyledons</taxon>
        <taxon>Gunneridae</taxon>
        <taxon>Pentapetalae</taxon>
        <taxon>asterids</taxon>
        <taxon>campanulids</taxon>
        <taxon>Asterales</taxon>
        <taxon>Asteraceae</taxon>
        <taxon>Asteroideae</taxon>
        <taxon>Heliantheae alliance</taxon>
        <taxon>Heliantheae</taxon>
        <taxon>Helianthus</taxon>
    </lineage>
</organism>
<comment type="caution">
    <text evidence="3">The sequence shown here is derived from an EMBL/GenBank/DDBJ whole genome shotgun (WGS) entry which is preliminary data.</text>
</comment>
<dbReference type="InterPro" id="IPR004312">
    <property type="entry name" value="ATHILA_Orf1_C"/>
</dbReference>
<reference evidence="3" key="2">
    <citation type="submission" date="2020-06" db="EMBL/GenBank/DDBJ databases">
        <title>Helianthus annuus Genome sequencing and assembly Release 2.</title>
        <authorList>
            <person name="Gouzy J."/>
            <person name="Langlade N."/>
            <person name="Munos S."/>
        </authorList>
    </citation>
    <scope>NUCLEOTIDE SEQUENCE</scope>
    <source>
        <tissue evidence="3">Leaves</tissue>
    </source>
</reference>
<gene>
    <name evidence="3" type="ORF">HanXRQr2_Chr14g0661251</name>
</gene>
<evidence type="ECO:0000259" key="2">
    <source>
        <dbReference type="Pfam" id="PF03078"/>
    </source>
</evidence>
<accession>A0A9K3H9Y0</accession>
<proteinExistence type="predicted"/>
<dbReference type="Proteomes" id="UP000215914">
    <property type="component" value="Unassembled WGS sequence"/>
</dbReference>
<evidence type="ECO:0000313" key="4">
    <source>
        <dbReference type="Proteomes" id="UP000215914"/>
    </source>
</evidence>